<reference evidence="2 3" key="1">
    <citation type="submission" date="2016-10" db="EMBL/GenBank/DDBJ databases">
        <authorList>
            <person name="de Groot N.N."/>
        </authorList>
    </citation>
    <scope>NUCLEOTIDE SEQUENCE [LARGE SCALE GENOMIC DNA]</scope>
    <source>
        <strain evidence="2 3">DSM 18978</strain>
    </source>
</reference>
<evidence type="ECO:0000313" key="2">
    <source>
        <dbReference type="EMBL" id="SCX95338.1"/>
    </source>
</evidence>
<dbReference type="AlphaFoldDB" id="A0A1G5BYX4"/>
<dbReference type="STRING" id="1120976.SAMN03080606_00566"/>
<evidence type="ECO:0000256" key="1">
    <source>
        <dbReference type="SAM" id="SignalP"/>
    </source>
</evidence>
<keyword evidence="3" id="KW-1185">Reference proteome</keyword>
<feature type="chain" id="PRO_5011568314" description="TolB protein" evidence="1">
    <location>
        <begin position="26"/>
        <end position="480"/>
    </location>
</feature>
<dbReference type="EMBL" id="FMUS01000002">
    <property type="protein sequence ID" value="SCX95338.1"/>
    <property type="molecule type" value="Genomic_DNA"/>
</dbReference>
<evidence type="ECO:0000313" key="3">
    <source>
        <dbReference type="Proteomes" id="UP000198636"/>
    </source>
</evidence>
<name>A0A1G5BYX4_9FIRM</name>
<dbReference type="RefSeq" id="WP_091539722.1">
    <property type="nucleotide sequence ID" value="NZ_FMUS01000002.1"/>
</dbReference>
<dbReference type="OrthoDB" id="1950655at2"/>
<dbReference type="Proteomes" id="UP000198636">
    <property type="component" value="Unassembled WGS sequence"/>
</dbReference>
<dbReference type="InterPro" id="IPR011042">
    <property type="entry name" value="6-blade_b-propeller_TolB-like"/>
</dbReference>
<proteinExistence type="predicted"/>
<accession>A0A1G5BYX4</accession>
<evidence type="ECO:0008006" key="4">
    <source>
        <dbReference type="Google" id="ProtNLM"/>
    </source>
</evidence>
<dbReference type="Gene3D" id="2.120.10.30">
    <property type="entry name" value="TolB, C-terminal domain"/>
    <property type="match status" value="1"/>
</dbReference>
<organism evidence="2 3">
    <name type="scientific">Alkaliphilus peptidifermentans DSM 18978</name>
    <dbReference type="NCBI Taxonomy" id="1120976"/>
    <lineage>
        <taxon>Bacteria</taxon>
        <taxon>Bacillati</taxon>
        <taxon>Bacillota</taxon>
        <taxon>Clostridia</taxon>
        <taxon>Peptostreptococcales</taxon>
        <taxon>Natronincolaceae</taxon>
        <taxon>Alkaliphilus</taxon>
    </lineage>
</organism>
<gene>
    <name evidence="2" type="ORF">SAMN03080606_00566</name>
</gene>
<protein>
    <recommendedName>
        <fullName evidence="4">TolB protein</fullName>
    </recommendedName>
</protein>
<dbReference type="PROSITE" id="PS51257">
    <property type="entry name" value="PROKAR_LIPOPROTEIN"/>
    <property type="match status" value="1"/>
</dbReference>
<keyword evidence="1" id="KW-0732">Signal</keyword>
<dbReference type="SUPFAM" id="SSF69304">
    <property type="entry name" value="Tricorn protease N-terminal domain"/>
    <property type="match status" value="1"/>
</dbReference>
<sequence length="480" mass="55558">MTVKRKIIVLLMVSLLGLTGCTSKPQVNDTPLHTEEATMTINEIIEEKQEIYIEKIEEGLIIRGGLYNDIHLWADNGHLFLINKITGELIELDLPEMKWEVKGTIQDEEEISSNSIRQIEAASSGLWYFVKEGQNFILYHYIDGENKLVNNNISTELLYKISEDKSRIAFIDSLHKKLYVYNANNRNLLEFTEDVIDINSISEYFYDDIIFSPKGGFITFQVREETTVIGFKSFGSTKGTLIHDLIYGIYPRWSNNEQSIAFLYRDKVNEFLQYTINNNIIFLSDKIGLYQRGGRGSISILTELEESTYVIGPPKWSQNDETLIFTSGKESMTDIHMLSLKRRSLITHRDDYIDNDIKTYINQILRKENYLLYTITTSNGEASFKVVDLDGNGKILNEYIQEFEFGDIGNNGPIHILQLNDKILYVKNNSVYILEVTDSYCLFKNRYPIKKIQYIDHLKSLAIYLDKEDTEVVIISFEKE</sequence>
<feature type="signal peptide" evidence="1">
    <location>
        <begin position="1"/>
        <end position="25"/>
    </location>
</feature>